<name>A0AAF0ERJ3_9BASI</name>
<dbReference type="AlphaFoldDB" id="A0AAF0ERJ3"/>
<dbReference type="EMBL" id="CP119879">
    <property type="protein sequence ID" value="WFD35583.1"/>
    <property type="molecule type" value="Genomic_DNA"/>
</dbReference>
<gene>
    <name evidence="2" type="ORF">MCUN1_002439</name>
</gene>
<reference evidence="2" key="1">
    <citation type="submission" date="2023-03" db="EMBL/GenBank/DDBJ databases">
        <title>Mating type loci evolution in Malassezia.</title>
        <authorList>
            <person name="Coelho M.A."/>
        </authorList>
    </citation>
    <scope>NUCLEOTIDE SEQUENCE</scope>
    <source>
        <strain evidence="2">CBS 11721</strain>
    </source>
</reference>
<evidence type="ECO:0000313" key="3">
    <source>
        <dbReference type="Proteomes" id="UP001219933"/>
    </source>
</evidence>
<sequence>MRMYASWISFRGEVVPPAADSDADPIGEASIRDGTAAAADGDGDGDVDSGTGAGEARTRPIARWGVDSGGGDGAAAAEDMPAPAPALAPAPGRRALVALGDKLVGETDVDIARCCSIVGDDDMDIDMAMAELLAWLGEGIWSASGGGIRRGVGDVDSGMDIDRCDDCRVGVTARGEDLPGIITPRGERLGVAVTGGDPACFEDALVGVGEGESSFGSVFSSSLGSSRGRESRNDLVIVFGRYGDCSVGDCGRASGVSPWSSGSGMTYLRYDSVPDVLHDEPDECSTLEMERPSAGLASDADRSVDWLERSNGECARGRGASDPLRRKTVLRNGLLSDRFSRPPLF</sequence>
<feature type="region of interest" description="Disordered" evidence="1">
    <location>
        <begin position="15"/>
        <end position="86"/>
    </location>
</feature>
<organism evidence="2 3">
    <name type="scientific">Malassezia cuniculi</name>
    <dbReference type="NCBI Taxonomy" id="948313"/>
    <lineage>
        <taxon>Eukaryota</taxon>
        <taxon>Fungi</taxon>
        <taxon>Dikarya</taxon>
        <taxon>Basidiomycota</taxon>
        <taxon>Ustilaginomycotina</taxon>
        <taxon>Malasseziomycetes</taxon>
        <taxon>Malasseziales</taxon>
        <taxon>Malasseziaceae</taxon>
        <taxon>Malassezia</taxon>
    </lineage>
</organism>
<evidence type="ECO:0000313" key="2">
    <source>
        <dbReference type="EMBL" id="WFD35583.1"/>
    </source>
</evidence>
<evidence type="ECO:0000256" key="1">
    <source>
        <dbReference type="SAM" id="MobiDB-lite"/>
    </source>
</evidence>
<accession>A0AAF0ERJ3</accession>
<dbReference type="Proteomes" id="UP001219933">
    <property type="component" value="Chromosome 3"/>
</dbReference>
<proteinExistence type="predicted"/>
<keyword evidence="3" id="KW-1185">Reference proteome</keyword>
<protein>
    <submittedName>
        <fullName evidence="2">Uncharacterized protein</fullName>
    </submittedName>
</protein>